<evidence type="ECO:0000313" key="3">
    <source>
        <dbReference type="EMBL" id="SOQ48792.1"/>
    </source>
</evidence>
<dbReference type="FunFam" id="2.60.40.780:FF:000001">
    <property type="entry name" value="von Hippel-Lindau disease tumor suppressor"/>
    <property type="match status" value="1"/>
</dbReference>
<dbReference type="InterPro" id="IPR022772">
    <property type="entry name" value="VHL_tumour_suppress_b/a_dom"/>
</dbReference>
<dbReference type="AlphaFoldDB" id="A0A2H1W7I3"/>
<dbReference type="CDD" id="cd05468">
    <property type="entry name" value="pVHL"/>
    <property type="match status" value="1"/>
</dbReference>
<evidence type="ECO:0000256" key="1">
    <source>
        <dbReference type="ARBA" id="ARBA00010057"/>
    </source>
</evidence>
<dbReference type="Gene3D" id="2.60.40.780">
    <property type="entry name" value="von Hippel-Lindau disease tumour suppressor, beta domain"/>
    <property type="match status" value="1"/>
</dbReference>
<dbReference type="EMBL" id="ODYU01006706">
    <property type="protein sequence ID" value="SOQ48792.1"/>
    <property type="molecule type" value="Genomic_DNA"/>
</dbReference>
<evidence type="ECO:0000259" key="2">
    <source>
        <dbReference type="Pfam" id="PF01847"/>
    </source>
</evidence>
<dbReference type="OrthoDB" id="413400at2759"/>
<dbReference type="Pfam" id="PF01847">
    <property type="entry name" value="VHL"/>
    <property type="match status" value="1"/>
</dbReference>
<comment type="similarity">
    <text evidence="1">Belongs to the VHL family.</text>
</comment>
<protein>
    <submittedName>
        <fullName evidence="3">SFRICE_003610</fullName>
    </submittedName>
</protein>
<feature type="domain" description="von Hippel-Lindau disease tumour suppressor beta" evidence="2">
    <location>
        <begin position="24"/>
        <end position="98"/>
    </location>
</feature>
<dbReference type="SUPFAM" id="SSF49468">
    <property type="entry name" value="VHL"/>
    <property type="match status" value="1"/>
</dbReference>
<proteinExistence type="inferred from homology"/>
<dbReference type="InterPro" id="IPR036208">
    <property type="entry name" value="VHL_sf"/>
</dbReference>
<reference evidence="3" key="1">
    <citation type="submission" date="2016-07" db="EMBL/GenBank/DDBJ databases">
        <authorList>
            <person name="Bretaudeau A."/>
        </authorList>
    </citation>
    <scope>NUCLEOTIDE SEQUENCE</scope>
    <source>
        <strain evidence="3">Rice</strain>
        <tissue evidence="3">Whole body</tissue>
    </source>
</reference>
<gene>
    <name evidence="3" type="ORF">SFRICE_003610</name>
</gene>
<dbReference type="InterPro" id="IPR024053">
    <property type="entry name" value="VHL_beta_dom"/>
</dbReference>
<dbReference type="InterPro" id="IPR037140">
    <property type="entry name" value="VHL_beta_dom_sf"/>
</dbReference>
<accession>A0A2H1W7I3</accession>
<organism evidence="3">
    <name type="scientific">Spodoptera frugiperda</name>
    <name type="common">Fall armyworm</name>
    <dbReference type="NCBI Taxonomy" id="7108"/>
    <lineage>
        <taxon>Eukaryota</taxon>
        <taxon>Metazoa</taxon>
        <taxon>Ecdysozoa</taxon>
        <taxon>Arthropoda</taxon>
        <taxon>Hexapoda</taxon>
        <taxon>Insecta</taxon>
        <taxon>Pterygota</taxon>
        <taxon>Neoptera</taxon>
        <taxon>Endopterygota</taxon>
        <taxon>Lepidoptera</taxon>
        <taxon>Glossata</taxon>
        <taxon>Ditrysia</taxon>
        <taxon>Noctuoidea</taxon>
        <taxon>Noctuidae</taxon>
        <taxon>Amphipyrinae</taxon>
        <taxon>Spodoptera</taxon>
    </lineage>
</organism>
<sequence length="126" mass="14579">MPSCDGVHEEFVYEKNDNGVNVLVKSLNGDHKVLLRFTNRTPHEVNVWWRNFEGKKVFYQRLGPGASYDVESYLTHPWEFIDASTGAHYVVDNKRIFRAPSHLVGNPIATNFDITETAPEWEDGRW</sequence>
<name>A0A2H1W7I3_SPOFR</name>